<evidence type="ECO:0000313" key="20">
    <source>
        <dbReference type="Proteomes" id="UP000198939"/>
    </source>
</evidence>
<evidence type="ECO:0000256" key="13">
    <source>
        <dbReference type="ARBA" id="ARBA00048988"/>
    </source>
</evidence>
<dbReference type="GO" id="GO:0005524">
    <property type="term" value="F:ATP binding"/>
    <property type="evidence" value="ECO:0007669"/>
    <property type="project" value="UniProtKB-UniRule"/>
</dbReference>
<comment type="catalytic activity">
    <reaction evidence="13">
        <text>ATP + H2O = ADP + phosphate + H(+)</text>
        <dbReference type="Rhea" id="RHEA:13065"/>
        <dbReference type="ChEBI" id="CHEBI:15377"/>
        <dbReference type="ChEBI" id="CHEBI:15378"/>
        <dbReference type="ChEBI" id="CHEBI:30616"/>
        <dbReference type="ChEBI" id="CHEBI:43474"/>
        <dbReference type="ChEBI" id="CHEBI:456216"/>
        <dbReference type="EC" id="5.6.2.4"/>
    </reaction>
</comment>
<keyword evidence="20" id="KW-1185">Reference proteome</keyword>
<keyword evidence="6 18" id="KW-0269">Exonuclease</keyword>
<dbReference type="Pfam" id="PF00580">
    <property type="entry name" value="UvrD-helicase"/>
    <property type="match status" value="2"/>
</dbReference>
<keyword evidence="7 14" id="KW-0067">ATP-binding</keyword>
<dbReference type="Gene3D" id="1.10.486.10">
    <property type="entry name" value="PCRA, domain 4"/>
    <property type="match status" value="1"/>
</dbReference>
<feature type="domain" description="UvrD-like helicase ATP-binding" evidence="15">
    <location>
        <begin position="1"/>
        <end position="424"/>
    </location>
</feature>
<name>A0A1H8TG55_9HYPH</name>
<evidence type="ECO:0000259" key="15">
    <source>
        <dbReference type="PROSITE" id="PS51198"/>
    </source>
</evidence>
<dbReference type="EMBL" id="FNXB01000037">
    <property type="protein sequence ID" value="SEI15057.1"/>
    <property type="molecule type" value="Genomic_DNA"/>
</dbReference>
<evidence type="ECO:0000256" key="10">
    <source>
        <dbReference type="ARBA" id="ARBA00023235"/>
    </source>
</evidence>
<dbReference type="GO" id="GO:0003677">
    <property type="term" value="F:DNA binding"/>
    <property type="evidence" value="ECO:0007669"/>
    <property type="project" value="UniProtKB-KW"/>
</dbReference>
<evidence type="ECO:0000256" key="9">
    <source>
        <dbReference type="ARBA" id="ARBA00023204"/>
    </source>
</evidence>
<evidence type="ECO:0000259" key="16">
    <source>
        <dbReference type="PROSITE" id="PS51217"/>
    </source>
</evidence>
<dbReference type="GO" id="GO:0005829">
    <property type="term" value="C:cytosol"/>
    <property type="evidence" value="ECO:0007669"/>
    <property type="project" value="TreeGrafter"/>
</dbReference>
<proteinExistence type="predicted"/>
<evidence type="ECO:0000256" key="12">
    <source>
        <dbReference type="ARBA" id="ARBA00034808"/>
    </source>
</evidence>
<sequence>MMLAAGHRPGEIAAITFTELAASQLASRIKETVDVLLAGQVPAFLKAVIPLGLSEQQRSALAIASTQLDELTATTIHGFCQAIIRSHGVQAGLDPGARIADATIADNLFRAELSAWFTRRLSIDASEDDPIVVLAEQIPLQVVDLIRELAGLRRKHPDAQPIPPPRDLRPDIDFVQAVDDFERWRANVEEGAWAQEIAQELGKLATRYQGCIAGDPYFRPLWQLCDPGSGRLFGRKGLQLKTYDEAARGFGAHKNDVGNDTGRTLYDAVNNAWSQLIGYIASTLVCSLSGSLDQLLDSYSARKRAAAIFDFDDLIVHVQSLLLSHEEVRQAVGRRYQYILVDEFQDTDRIQSEILFLIAATAERPTHWETARLRPGALFLVGDPKQAIYGFRGADIEAYELCSRLVQGQDGGAVIEVTANFRSLGPIIHHVNACFEPVFEKPSQPRYVALAPTLSDASQPLPCVARSTIEIPTAERIYAEMFWEAEAERVADICAALVGNLPVLRADNKRTPLKAGDIALLSPGHTELWRYERALEQRGLAVSSQAGQTLMRRQETQDVLALVRVLADSSDTFAFGAFMRGPLVGLSDQELLDITTALSVDGTAQTFFTVRTDPDLVQHPLAREILMLLQSLRRKAPVATPSLILAEAIERLNARVIIAARHGNRNARALANLDALIEKARSYGVSGLHTFVRDLQSDWDQKARAPEGRIDPTEHAVEIVTIHSAKGLEWPVVIPINSTTELYRPDQFVHRQSDNSLHWMIGGVAPPELAAARAAESLEDANQRERIWYVACTRARNLLILPHIPQASKDSWFSSVDLRQLEVPELDLSSFTPLTNRAGASQPNEQSAEIFATEQRFVEDSSPPLVWRRPSEHDGDRLGDSLDGVITLDSQGERLEIAGAGALRGVILHKLMEELLTGELSDDLATSTARARLLLEQLTHETDDRTRPDPNEMAAAALRTLSLPAIADLRPRLVPEIPVWSVDWHILLAGRADALAISDQGIDTAIDWKSDVNPTSAVRKAHVQQLRDYITATKANGGAVVYLTSGEIVWVENINREVVSPEPNADLTPR</sequence>
<keyword evidence="10" id="KW-0413">Isomerase</keyword>
<dbReference type="PROSITE" id="PS51198">
    <property type="entry name" value="UVRD_HELICASE_ATP_BIND"/>
    <property type="match status" value="1"/>
</dbReference>
<evidence type="ECO:0000256" key="14">
    <source>
        <dbReference type="PROSITE-ProRule" id="PRU00560"/>
    </source>
</evidence>
<dbReference type="InterPro" id="IPR011604">
    <property type="entry name" value="PDDEXK-like_dom_sf"/>
</dbReference>
<dbReference type="GO" id="GO:0000725">
    <property type="term" value="P:recombinational repair"/>
    <property type="evidence" value="ECO:0007669"/>
    <property type="project" value="TreeGrafter"/>
</dbReference>
<dbReference type="PROSITE" id="PS51217">
    <property type="entry name" value="UVRD_HELICASE_CTER"/>
    <property type="match status" value="1"/>
</dbReference>
<reference evidence="18 20" key="3">
    <citation type="submission" date="2016-10" db="EMBL/GenBank/DDBJ databases">
        <authorList>
            <person name="Varghese N."/>
            <person name="Submissions S."/>
        </authorList>
    </citation>
    <scope>NUCLEOTIDE SEQUENCE [LARGE SCALE GENOMIC DNA]</scope>
    <source>
        <strain evidence="18 20">CGMCC 1.7071</strain>
    </source>
</reference>
<protein>
    <recommendedName>
        <fullName evidence="12">DNA 3'-5' helicase</fullName>
        <ecNumber evidence="12">5.6.2.4</ecNumber>
    </recommendedName>
</protein>
<dbReference type="InterPro" id="IPR014016">
    <property type="entry name" value="UvrD-like_ATP-bd"/>
</dbReference>
<feature type="domain" description="UvrD-like helicase C-terminal" evidence="16">
    <location>
        <begin position="444"/>
        <end position="727"/>
    </location>
</feature>
<keyword evidence="9" id="KW-0234">DNA repair</keyword>
<dbReference type="STRING" id="501024.RTCCBAU85039_5201"/>
<dbReference type="InterPro" id="IPR038726">
    <property type="entry name" value="PDDEXK_AddAB-type"/>
</dbReference>
<evidence type="ECO:0000313" key="17">
    <source>
        <dbReference type="EMBL" id="SEI15057.1"/>
    </source>
</evidence>
<dbReference type="GO" id="GO:0004527">
    <property type="term" value="F:exonuclease activity"/>
    <property type="evidence" value="ECO:0007669"/>
    <property type="project" value="UniProtKB-KW"/>
</dbReference>
<dbReference type="SUPFAM" id="SSF52540">
    <property type="entry name" value="P-loop containing nucleoside triphosphate hydrolases"/>
    <property type="match status" value="1"/>
</dbReference>
<evidence type="ECO:0000313" key="19">
    <source>
        <dbReference type="Proteomes" id="UP000183063"/>
    </source>
</evidence>
<gene>
    <name evidence="17" type="primary">addA_2</name>
    <name evidence="17" type="ORF">RTCCBAU85039_5201</name>
    <name evidence="18" type="ORF">SAMN05216228_1028101</name>
</gene>
<dbReference type="Gene3D" id="3.40.50.300">
    <property type="entry name" value="P-loop containing nucleotide triphosphate hydrolases"/>
    <property type="match status" value="3"/>
</dbReference>
<dbReference type="Proteomes" id="UP000183063">
    <property type="component" value="Unassembled WGS sequence"/>
</dbReference>
<reference evidence="19" key="2">
    <citation type="submission" date="2016-10" db="EMBL/GenBank/DDBJ databases">
        <authorList>
            <person name="Wibberg D."/>
        </authorList>
    </citation>
    <scope>NUCLEOTIDE SEQUENCE [LARGE SCALE GENOMIC DNA]</scope>
</reference>
<dbReference type="PANTHER" id="PTHR11070:SF23">
    <property type="entry name" value="RECBCD ENZYME SUBUNIT RECB"/>
    <property type="match status" value="1"/>
</dbReference>
<evidence type="ECO:0000313" key="18">
    <source>
        <dbReference type="EMBL" id="SEO89897.1"/>
    </source>
</evidence>
<dbReference type="Pfam" id="PF12705">
    <property type="entry name" value="PDDEXK_1"/>
    <property type="match status" value="1"/>
</dbReference>
<reference evidence="17" key="1">
    <citation type="submission" date="2016-10" db="EMBL/GenBank/DDBJ databases">
        <authorList>
            <person name="de Groot N.N."/>
        </authorList>
    </citation>
    <scope>NUCLEOTIDE SEQUENCE [LARGE SCALE GENOMIC DNA]</scope>
    <source>
        <strain evidence="17">CCBAU85039</strain>
    </source>
</reference>
<comment type="catalytic activity">
    <reaction evidence="11">
        <text>Couples ATP hydrolysis with the unwinding of duplex DNA by translocating in the 3'-5' direction.</text>
        <dbReference type="EC" id="5.6.2.4"/>
    </reaction>
</comment>
<dbReference type="InterPro" id="IPR014017">
    <property type="entry name" value="DNA_helicase_UvrD-like_C"/>
</dbReference>
<evidence type="ECO:0000256" key="2">
    <source>
        <dbReference type="ARBA" id="ARBA00022741"/>
    </source>
</evidence>
<dbReference type="InterPro" id="IPR000212">
    <property type="entry name" value="DNA_helicase_UvrD/REP"/>
</dbReference>
<evidence type="ECO:0000256" key="6">
    <source>
        <dbReference type="ARBA" id="ARBA00022839"/>
    </source>
</evidence>
<keyword evidence="5 14" id="KW-0347">Helicase</keyword>
<dbReference type="GO" id="GO:0009338">
    <property type="term" value="C:exodeoxyribonuclease V complex"/>
    <property type="evidence" value="ECO:0007669"/>
    <property type="project" value="TreeGrafter"/>
</dbReference>
<comment type="caution">
    <text evidence="14">Lacks conserved residue(s) required for the propagation of feature annotation.</text>
</comment>
<dbReference type="EC" id="5.6.2.4" evidence="12"/>
<keyword evidence="3" id="KW-0227">DNA damage</keyword>
<accession>A0A1H8TG55</accession>
<evidence type="ECO:0000256" key="5">
    <source>
        <dbReference type="ARBA" id="ARBA00022806"/>
    </source>
</evidence>
<evidence type="ECO:0000256" key="7">
    <source>
        <dbReference type="ARBA" id="ARBA00022840"/>
    </source>
</evidence>
<keyword evidence="8" id="KW-0238">DNA-binding</keyword>
<dbReference type="Gene3D" id="3.90.320.10">
    <property type="match status" value="1"/>
</dbReference>
<dbReference type="GO" id="GO:0043138">
    <property type="term" value="F:3'-5' DNA helicase activity"/>
    <property type="evidence" value="ECO:0007669"/>
    <property type="project" value="UniProtKB-EC"/>
</dbReference>
<evidence type="ECO:0000256" key="1">
    <source>
        <dbReference type="ARBA" id="ARBA00022722"/>
    </source>
</evidence>
<dbReference type="AlphaFoldDB" id="A0A1H8TG55"/>
<organism evidence="17 19">
    <name type="scientific">Rhizobium tibeticum</name>
    <dbReference type="NCBI Taxonomy" id="501024"/>
    <lineage>
        <taxon>Bacteria</taxon>
        <taxon>Pseudomonadati</taxon>
        <taxon>Pseudomonadota</taxon>
        <taxon>Alphaproteobacteria</taxon>
        <taxon>Hyphomicrobiales</taxon>
        <taxon>Rhizobiaceae</taxon>
        <taxon>Rhizobium/Agrobacterium group</taxon>
        <taxon>Rhizobium</taxon>
    </lineage>
</organism>
<evidence type="ECO:0000256" key="11">
    <source>
        <dbReference type="ARBA" id="ARBA00034617"/>
    </source>
</evidence>
<dbReference type="Proteomes" id="UP000198939">
    <property type="component" value="Unassembled WGS sequence"/>
</dbReference>
<keyword evidence="1" id="KW-0540">Nuclease</keyword>
<evidence type="ECO:0000256" key="8">
    <source>
        <dbReference type="ARBA" id="ARBA00023125"/>
    </source>
</evidence>
<dbReference type="InterPro" id="IPR027417">
    <property type="entry name" value="P-loop_NTPase"/>
</dbReference>
<keyword evidence="4 14" id="KW-0378">Hydrolase</keyword>
<keyword evidence="2 14" id="KW-0547">Nucleotide-binding</keyword>
<dbReference type="EMBL" id="FOCV01000028">
    <property type="protein sequence ID" value="SEO89897.1"/>
    <property type="molecule type" value="Genomic_DNA"/>
</dbReference>
<dbReference type="Pfam" id="PF13361">
    <property type="entry name" value="UvrD_C"/>
    <property type="match status" value="1"/>
</dbReference>
<evidence type="ECO:0000256" key="4">
    <source>
        <dbReference type="ARBA" id="ARBA00022801"/>
    </source>
</evidence>
<evidence type="ECO:0000256" key="3">
    <source>
        <dbReference type="ARBA" id="ARBA00022763"/>
    </source>
</evidence>
<dbReference type="PANTHER" id="PTHR11070">
    <property type="entry name" value="UVRD / RECB / PCRA DNA HELICASE FAMILY MEMBER"/>
    <property type="match status" value="1"/>
</dbReference>